<accession>A0A6A6SWU4</accession>
<dbReference type="GO" id="GO:0005673">
    <property type="term" value="C:transcription factor TFIIE complex"/>
    <property type="evidence" value="ECO:0007669"/>
    <property type="project" value="TreeGrafter"/>
</dbReference>
<dbReference type="InterPro" id="IPR002853">
    <property type="entry name" value="TFIIE_asu"/>
</dbReference>
<dbReference type="GO" id="GO:0006367">
    <property type="term" value="P:transcription initiation at RNA polymerase II promoter"/>
    <property type="evidence" value="ECO:0007669"/>
    <property type="project" value="InterPro"/>
</dbReference>
<feature type="compositionally biased region" description="Acidic residues" evidence="3">
    <location>
        <begin position="404"/>
        <end position="420"/>
    </location>
</feature>
<dbReference type="PANTHER" id="PTHR13097">
    <property type="entry name" value="TRANSCRIPTION INITIATION FACTOR IIE, ALPHA SUBUNIT"/>
    <property type="match status" value="1"/>
</dbReference>
<feature type="domain" description="HTH TFE/IIEalpha-type" evidence="4">
    <location>
        <begin position="7"/>
        <end position="100"/>
    </location>
</feature>
<name>A0A6A6SWU4_9PLEO</name>
<dbReference type="EMBL" id="MU004408">
    <property type="protein sequence ID" value="KAF2652179.1"/>
    <property type="molecule type" value="Genomic_DNA"/>
</dbReference>
<feature type="compositionally biased region" description="Basic and acidic residues" evidence="3">
    <location>
        <begin position="261"/>
        <end position="270"/>
    </location>
</feature>
<protein>
    <recommendedName>
        <fullName evidence="4">HTH TFE/IIEalpha-type domain-containing protein</fullName>
    </recommendedName>
</protein>
<feature type="compositionally biased region" description="Low complexity" evidence="3">
    <location>
        <begin position="365"/>
        <end position="376"/>
    </location>
</feature>
<feature type="compositionally biased region" description="Acidic residues" evidence="3">
    <location>
        <begin position="349"/>
        <end position="364"/>
    </location>
</feature>
<dbReference type="AlphaFoldDB" id="A0A6A6SWU4"/>
<dbReference type="Proteomes" id="UP000799324">
    <property type="component" value="Unassembled WGS sequence"/>
</dbReference>
<dbReference type="PANTHER" id="PTHR13097:SF7">
    <property type="entry name" value="GENERAL TRANSCRIPTION FACTOR IIE SUBUNIT 1"/>
    <property type="match status" value="1"/>
</dbReference>
<keyword evidence="6" id="KW-1185">Reference proteome</keyword>
<reference evidence="5" key="1">
    <citation type="journal article" date="2020" name="Stud. Mycol.">
        <title>101 Dothideomycetes genomes: a test case for predicting lifestyles and emergence of pathogens.</title>
        <authorList>
            <person name="Haridas S."/>
            <person name="Albert R."/>
            <person name="Binder M."/>
            <person name="Bloem J."/>
            <person name="Labutti K."/>
            <person name="Salamov A."/>
            <person name="Andreopoulos B."/>
            <person name="Baker S."/>
            <person name="Barry K."/>
            <person name="Bills G."/>
            <person name="Bluhm B."/>
            <person name="Cannon C."/>
            <person name="Castanera R."/>
            <person name="Culley D."/>
            <person name="Daum C."/>
            <person name="Ezra D."/>
            <person name="Gonzalez J."/>
            <person name="Henrissat B."/>
            <person name="Kuo A."/>
            <person name="Liang C."/>
            <person name="Lipzen A."/>
            <person name="Lutzoni F."/>
            <person name="Magnuson J."/>
            <person name="Mondo S."/>
            <person name="Nolan M."/>
            <person name="Ohm R."/>
            <person name="Pangilinan J."/>
            <person name="Park H.-J."/>
            <person name="Ramirez L."/>
            <person name="Alfaro M."/>
            <person name="Sun H."/>
            <person name="Tritt A."/>
            <person name="Yoshinaga Y."/>
            <person name="Zwiers L.-H."/>
            <person name="Turgeon B."/>
            <person name="Goodwin S."/>
            <person name="Spatafora J."/>
            <person name="Crous P."/>
            <person name="Grigoriev I."/>
        </authorList>
    </citation>
    <scope>NUCLEOTIDE SEQUENCE</scope>
    <source>
        <strain evidence="5">CBS 122681</strain>
    </source>
</reference>
<feature type="compositionally biased region" description="Basic and acidic residues" evidence="3">
    <location>
        <begin position="316"/>
        <end position="348"/>
    </location>
</feature>
<evidence type="ECO:0000256" key="3">
    <source>
        <dbReference type="SAM" id="MobiDB-lite"/>
    </source>
</evidence>
<organism evidence="5 6">
    <name type="scientific">Lophiostoma macrostomum CBS 122681</name>
    <dbReference type="NCBI Taxonomy" id="1314788"/>
    <lineage>
        <taxon>Eukaryota</taxon>
        <taxon>Fungi</taxon>
        <taxon>Dikarya</taxon>
        <taxon>Ascomycota</taxon>
        <taxon>Pezizomycotina</taxon>
        <taxon>Dothideomycetes</taxon>
        <taxon>Pleosporomycetidae</taxon>
        <taxon>Pleosporales</taxon>
        <taxon>Lophiostomataceae</taxon>
        <taxon>Lophiostoma</taxon>
    </lineage>
</organism>
<dbReference type="InterPro" id="IPR039997">
    <property type="entry name" value="TFE"/>
</dbReference>
<gene>
    <name evidence="5" type="ORF">K491DRAFT_695823</name>
</gene>
<evidence type="ECO:0000313" key="6">
    <source>
        <dbReference type="Proteomes" id="UP000799324"/>
    </source>
</evidence>
<dbReference type="Pfam" id="PF02002">
    <property type="entry name" value="TFIIE_alpha"/>
    <property type="match status" value="1"/>
</dbReference>
<feature type="region of interest" description="Disordered" evidence="3">
    <location>
        <begin position="259"/>
        <end position="420"/>
    </location>
</feature>
<dbReference type="InterPro" id="IPR017919">
    <property type="entry name" value="TFIIE/TFIIEa_HTH"/>
</dbReference>
<dbReference type="PROSITE" id="PS51344">
    <property type="entry name" value="HTH_TFE_IIE"/>
    <property type="match status" value="1"/>
</dbReference>
<proteinExistence type="predicted"/>
<sequence length="420" mass="46344">MDALGLAKVFVKTVVRMFYETEHIVVIDALAYHGAMPLADIVLVLDIGKNQKNAQKLIGKLREGGLISVYTRAEQRDGAMKSVNREYFYIDYRRAIDATKYKIHVLDERIKKDAAPTQEKKELSCPQCKAQWTTMEVLDNVDYAGRASGFLCKTCGHPLNEIAHDGDDAGNDDTPAKFNKNFAPLLKLMQQIDEVIIPAIEGEDAVKEENMIALPRDKEVNPAPKHEVVPEATVRPTAVKGVATGPEKIDVTIATSSEYTEAERTAEQRRQAKIAAQNTLPEWHTKSTVRDSGIAGDTQDFKSEANGTSTPNIHTEGGEQKEDKETALDDVFAKLEAERRKEEEKEQQESEEEDDEDDDFEFEDVVVTTSTPTAAPDAKRVRLESSAAPSPAMGATPATSTGDGADESEEDAEFEDVINK</sequence>
<evidence type="ECO:0000256" key="1">
    <source>
        <dbReference type="ARBA" id="ARBA00023015"/>
    </source>
</evidence>
<dbReference type="OrthoDB" id="361102at2759"/>
<dbReference type="SMART" id="SM00531">
    <property type="entry name" value="TFIIE"/>
    <property type="match status" value="1"/>
</dbReference>
<dbReference type="InterPro" id="IPR024550">
    <property type="entry name" value="TFIIEa/SarR/Rpc3_HTH_dom"/>
</dbReference>
<keyword evidence="1" id="KW-0805">Transcription regulation</keyword>
<evidence type="ECO:0000256" key="2">
    <source>
        <dbReference type="ARBA" id="ARBA00023163"/>
    </source>
</evidence>
<evidence type="ECO:0000313" key="5">
    <source>
        <dbReference type="EMBL" id="KAF2652179.1"/>
    </source>
</evidence>
<keyword evidence="2" id="KW-0804">Transcription</keyword>
<evidence type="ECO:0000259" key="4">
    <source>
        <dbReference type="PROSITE" id="PS51344"/>
    </source>
</evidence>